<protein>
    <submittedName>
        <fullName evidence="1">Uncharacterized protein</fullName>
    </submittedName>
</protein>
<evidence type="ECO:0000313" key="1">
    <source>
        <dbReference type="EMBL" id="KAG0421185.1"/>
    </source>
</evidence>
<keyword evidence="2" id="KW-1185">Reference proteome</keyword>
<comment type="caution">
    <text evidence="1">The sequence shown here is derived from an EMBL/GenBank/DDBJ whole genome shotgun (WGS) entry which is preliminary data.</text>
</comment>
<reference evidence="1 2" key="1">
    <citation type="journal article" date="2020" name="Cell">
        <title>Large-Scale Comparative Analyses of Tick Genomes Elucidate Their Genetic Diversity and Vector Capacities.</title>
        <authorList>
            <consortium name="Tick Genome and Microbiome Consortium (TIGMIC)"/>
            <person name="Jia N."/>
            <person name="Wang J."/>
            <person name="Shi W."/>
            <person name="Du L."/>
            <person name="Sun Y."/>
            <person name="Zhan W."/>
            <person name="Jiang J.F."/>
            <person name="Wang Q."/>
            <person name="Zhang B."/>
            <person name="Ji P."/>
            <person name="Bell-Sakyi L."/>
            <person name="Cui X.M."/>
            <person name="Yuan T.T."/>
            <person name="Jiang B.G."/>
            <person name="Yang W.F."/>
            <person name="Lam T.T."/>
            <person name="Chang Q.C."/>
            <person name="Ding S.J."/>
            <person name="Wang X.J."/>
            <person name="Zhu J.G."/>
            <person name="Ruan X.D."/>
            <person name="Zhao L."/>
            <person name="Wei J.T."/>
            <person name="Ye R.Z."/>
            <person name="Que T.C."/>
            <person name="Du C.H."/>
            <person name="Zhou Y.H."/>
            <person name="Cheng J.X."/>
            <person name="Dai P.F."/>
            <person name="Guo W.B."/>
            <person name="Han X.H."/>
            <person name="Huang E.J."/>
            <person name="Li L.F."/>
            <person name="Wei W."/>
            <person name="Gao Y.C."/>
            <person name="Liu J.Z."/>
            <person name="Shao H.Z."/>
            <person name="Wang X."/>
            <person name="Wang C.C."/>
            <person name="Yang T.C."/>
            <person name="Huo Q.B."/>
            <person name="Li W."/>
            <person name="Chen H.Y."/>
            <person name="Chen S.E."/>
            <person name="Zhou L.G."/>
            <person name="Ni X.B."/>
            <person name="Tian J.H."/>
            <person name="Sheng Y."/>
            <person name="Liu T."/>
            <person name="Pan Y.S."/>
            <person name="Xia L.Y."/>
            <person name="Li J."/>
            <person name="Zhao F."/>
            <person name="Cao W.C."/>
        </authorList>
    </citation>
    <scope>NUCLEOTIDE SEQUENCE [LARGE SCALE GENOMIC DNA]</scope>
    <source>
        <strain evidence="1">Iper-2018</strain>
    </source>
</reference>
<accession>A0AC60PJU5</accession>
<proteinExistence type="predicted"/>
<gene>
    <name evidence="1" type="ORF">HPB47_002908</name>
</gene>
<evidence type="ECO:0000313" key="2">
    <source>
        <dbReference type="Proteomes" id="UP000805193"/>
    </source>
</evidence>
<sequence>MNVLGAFTQAMSSHEEKAMLACMSFTFFPGFRVSGYLRSCRRERPVIVVALQEENVIVSSTTRVVLCPVTSTSR</sequence>
<dbReference type="Proteomes" id="UP000805193">
    <property type="component" value="Unassembled WGS sequence"/>
</dbReference>
<organism evidence="1 2">
    <name type="scientific">Ixodes persulcatus</name>
    <name type="common">Taiga tick</name>
    <dbReference type="NCBI Taxonomy" id="34615"/>
    <lineage>
        <taxon>Eukaryota</taxon>
        <taxon>Metazoa</taxon>
        <taxon>Ecdysozoa</taxon>
        <taxon>Arthropoda</taxon>
        <taxon>Chelicerata</taxon>
        <taxon>Arachnida</taxon>
        <taxon>Acari</taxon>
        <taxon>Parasitiformes</taxon>
        <taxon>Ixodida</taxon>
        <taxon>Ixodoidea</taxon>
        <taxon>Ixodidae</taxon>
        <taxon>Ixodinae</taxon>
        <taxon>Ixodes</taxon>
    </lineage>
</organism>
<dbReference type="EMBL" id="JABSTQ010010408">
    <property type="protein sequence ID" value="KAG0421185.1"/>
    <property type="molecule type" value="Genomic_DNA"/>
</dbReference>
<name>A0AC60PJU5_IXOPE</name>